<reference evidence="1" key="1">
    <citation type="submission" date="2022-11" db="EMBL/GenBank/DDBJ databases">
        <title>Centuries of genome instability and evolution in soft-shell clam transmissible cancer (bioRxiv).</title>
        <authorList>
            <person name="Hart S.F.M."/>
            <person name="Yonemitsu M.A."/>
            <person name="Giersch R.M."/>
            <person name="Beal B.F."/>
            <person name="Arriagada G."/>
            <person name="Davis B.W."/>
            <person name="Ostrander E.A."/>
            <person name="Goff S.P."/>
            <person name="Metzger M.J."/>
        </authorList>
    </citation>
    <scope>NUCLEOTIDE SEQUENCE</scope>
    <source>
        <strain evidence="1">MELC-2E11</strain>
        <tissue evidence="1">Siphon/mantle</tissue>
    </source>
</reference>
<dbReference type="EMBL" id="CP111012">
    <property type="protein sequence ID" value="WAQ93726.1"/>
    <property type="molecule type" value="Genomic_DNA"/>
</dbReference>
<accession>A0ABY7DAU3</accession>
<keyword evidence="2" id="KW-1185">Reference proteome</keyword>
<dbReference type="Proteomes" id="UP001164746">
    <property type="component" value="Chromosome 1"/>
</dbReference>
<evidence type="ECO:0000313" key="2">
    <source>
        <dbReference type="Proteomes" id="UP001164746"/>
    </source>
</evidence>
<proteinExistence type="predicted"/>
<feature type="non-terminal residue" evidence="1">
    <location>
        <position position="1"/>
    </location>
</feature>
<gene>
    <name evidence="1" type="ORF">MAR_006197</name>
</gene>
<organism evidence="1 2">
    <name type="scientific">Mya arenaria</name>
    <name type="common">Soft-shell clam</name>
    <dbReference type="NCBI Taxonomy" id="6604"/>
    <lineage>
        <taxon>Eukaryota</taxon>
        <taxon>Metazoa</taxon>
        <taxon>Spiralia</taxon>
        <taxon>Lophotrochozoa</taxon>
        <taxon>Mollusca</taxon>
        <taxon>Bivalvia</taxon>
        <taxon>Autobranchia</taxon>
        <taxon>Heteroconchia</taxon>
        <taxon>Euheterodonta</taxon>
        <taxon>Imparidentia</taxon>
        <taxon>Neoheterodontei</taxon>
        <taxon>Myida</taxon>
        <taxon>Myoidea</taxon>
        <taxon>Myidae</taxon>
        <taxon>Mya</taxon>
    </lineage>
</organism>
<evidence type="ECO:0008006" key="3">
    <source>
        <dbReference type="Google" id="ProtNLM"/>
    </source>
</evidence>
<name>A0ABY7DAU3_MYAAR</name>
<evidence type="ECO:0000313" key="1">
    <source>
        <dbReference type="EMBL" id="WAQ93726.1"/>
    </source>
</evidence>
<protein>
    <recommendedName>
        <fullName evidence="3">Secreted protein</fullName>
    </recommendedName>
</protein>
<sequence>VRRYFSTVLLSSYHHIFSCACGGYCYTYYSKTYSCTVEVIRSTDCGLFGWNRCQRVSYQTQTCYRAAHNQICCDGYMNPDCSIPARVVKIKYVEVLDTVSHYAQGEHTAHIMVPVSTLTIAPVVKVTRILRLILKVGM</sequence>